<dbReference type="InterPro" id="IPR001412">
    <property type="entry name" value="aa-tRNA-synth_I_CS"/>
</dbReference>
<gene>
    <name evidence="17" type="ORF">SmJEL517_g02527</name>
</gene>
<dbReference type="InterPro" id="IPR002301">
    <property type="entry name" value="Ile-tRNA-ligase"/>
</dbReference>
<dbReference type="OrthoDB" id="1706657at2759"/>
<evidence type="ECO:0000256" key="1">
    <source>
        <dbReference type="ARBA" id="ARBA00004496"/>
    </source>
</evidence>
<dbReference type="Gene3D" id="3.40.50.620">
    <property type="entry name" value="HUPs"/>
    <property type="match status" value="2"/>
</dbReference>
<dbReference type="GO" id="GO:0005524">
    <property type="term" value="F:ATP binding"/>
    <property type="evidence" value="ECO:0007669"/>
    <property type="project" value="UniProtKB-KW"/>
</dbReference>
<dbReference type="EC" id="6.1.1.5" evidence="3"/>
<evidence type="ECO:0000256" key="3">
    <source>
        <dbReference type="ARBA" id="ARBA00013165"/>
    </source>
</evidence>
<evidence type="ECO:0000256" key="12">
    <source>
        <dbReference type="ARBA" id="ARBA00069879"/>
    </source>
</evidence>
<evidence type="ECO:0000256" key="2">
    <source>
        <dbReference type="ARBA" id="ARBA00005594"/>
    </source>
</evidence>
<dbReference type="SUPFAM" id="SSF52374">
    <property type="entry name" value="Nucleotidylyl transferase"/>
    <property type="match status" value="1"/>
</dbReference>
<accession>A0A507CBF8</accession>
<evidence type="ECO:0000256" key="14">
    <source>
        <dbReference type="RuleBase" id="RU363035"/>
    </source>
</evidence>
<dbReference type="PANTHER" id="PTHR42780:SF1">
    <property type="entry name" value="ISOLEUCINE--TRNA LIGASE, CYTOPLASMIC"/>
    <property type="match status" value="1"/>
</dbReference>
<comment type="subcellular location">
    <subcellularLocation>
        <location evidence="1">Cytoplasm</location>
    </subcellularLocation>
</comment>
<evidence type="ECO:0000259" key="16">
    <source>
        <dbReference type="Pfam" id="PF08264"/>
    </source>
</evidence>
<dbReference type="HAMAP" id="MF_02003">
    <property type="entry name" value="Ile_tRNA_synth_type2"/>
    <property type="match status" value="1"/>
</dbReference>
<dbReference type="GeneID" id="42003752"/>
<dbReference type="PROSITE" id="PS00178">
    <property type="entry name" value="AA_TRNA_LIGASE_I"/>
    <property type="match status" value="1"/>
</dbReference>
<comment type="catalytic activity">
    <reaction evidence="11">
        <text>tRNA(Ile) + L-isoleucine + ATP = L-isoleucyl-tRNA(Ile) + AMP + diphosphate</text>
        <dbReference type="Rhea" id="RHEA:11060"/>
        <dbReference type="Rhea" id="RHEA-COMP:9666"/>
        <dbReference type="Rhea" id="RHEA-COMP:9695"/>
        <dbReference type="ChEBI" id="CHEBI:30616"/>
        <dbReference type="ChEBI" id="CHEBI:33019"/>
        <dbReference type="ChEBI" id="CHEBI:58045"/>
        <dbReference type="ChEBI" id="CHEBI:78442"/>
        <dbReference type="ChEBI" id="CHEBI:78528"/>
        <dbReference type="ChEBI" id="CHEBI:456215"/>
        <dbReference type="EC" id="6.1.1.5"/>
    </reaction>
</comment>
<evidence type="ECO:0000259" key="15">
    <source>
        <dbReference type="Pfam" id="PF00133"/>
    </source>
</evidence>
<dbReference type="Gene3D" id="1.10.730.10">
    <property type="entry name" value="Isoleucyl-tRNA Synthetase, Domain 1"/>
    <property type="match status" value="1"/>
</dbReference>
<dbReference type="Pfam" id="PF00133">
    <property type="entry name" value="tRNA-synt_1"/>
    <property type="match status" value="1"/>
</dbReference>
<reference evidence="17 18" key="1">
    <citation type="journal article" date="2019" name="Sci. Rep.">
        <title>Comparative genomics of chytrid fungi reveal insights into the obligate biotrophic and pathogenic lifestyle of Synchytrium endobioticum.</title>
        <authorList>
            <person name="van de Vossenberg B.T.L.H."/>
            <person name="Warris S."/>
            <person name="Nguyen H.D.T."/>
            <person name="van Gent-Pelzer M.P.E."/>
            <person name="Joly D.L."/>
            <person name="van de Geest H.C."/>
            <person name="Bonants P.J.M."/>
            <person name="Smith D.S."/>
            <person name="Levesque C.A."/>
            <person name="van der Lee T.A.J."/>
        </authorList>
    </citation>
    <scope>NUCLEOTIDE SEQUENCE [LARGE SCALE GENOMIC DNA]</scope>
    <source>
        <strain evidence="17 18">JEL517</strain>
    </source>
</reference>
<dbReference type="InterPro" id="IPR033709">
    <property type="entry name" value="Anticodon_Ile_ABEc"/>
</dbReference>
<keyword evidence="7 14" id="KW-0067">ATP-binding</keyword>
<organism evidence="17 18">
    <name type="scientific">Synchytrium microbalum</name>
    <dbReference type="NCBI Taxonomy" id="1806994"/>
    <lineage>
        <taxon>Eukaryota</taxon>
        <taxon>Fungi</taxon>
        <taxon>Fungi incertae sedis</taxon>
        <taxon>Chytridiomycota</taxon>
        <taxon>Chytridiomycota incertae sedis</taxon>
        <taxon>Chytridiomycetes</taxon>
        <taxon>Synchytriales</taxon>
        <taxon>Synchytriaceae</taxon>
        <taxon>Synchytrium</taxon>
    </lineage>
</organism>
<dbReference type="GO" id="GO:0006428">
    <property type="term" value="P:isoleucyl-tRNA aminoacylation"/>
    <property type="evidence" value="ECO:0007669"/>
    <property type="project" value="InterPro"/>
</dbReference>
<dbReference type="InterPro" id="IPR002300">
    <property type="entry name" value="aa-tRNA-synth_Ia"/>
</dbReference>
<dbReference type="GO" id="GO:0005737">
    <property type="term" value="C:cytoplasm"/>
    <property type="evidence" value="ECO:0007669"/>
    <property type="project" value="UniProtKB-SubCell"/>
</dbReference>
<feature type="domain" description="Aminoacyl-tRNA synthetase class Ia" evidence="15">
    <location>
        <begin position="47"/>
        <end position="666"/>
    </location>
</feature>
<protein>
    <recommendedName>
        <fullName evidence="12">Isoleucine--tRNA ligase, cytoplasmic</fullName>
        <ecNumber evidence="3">6.1.1.5</ecNumber>
    </recommendedName>
    <alternativeName>
        <fullName evidence="10">Isoleucyl-tRNA synthetase</fullName>
    </alternativeName>
    <alternativeName>
        <fullName evidence="13">Probable isoleucine--tRNA ligase, cytoplasmic</fullName>
    </alternativeName>
</protein>
<dbReference type="EMBL" id="QEAO01000011">
    <property type="protein sequence ID" value="TPX34885.1"/>
    <property type="molecule type" value="Genomic_DNA"/>
</dbReference>
<comment type="similarity">
    <text evidence="2 14">Belongs to the class-I aminoacyl-tRNA synthetase family.</text>
</comment>
<dbReference type="PANTHER" id="PTHR42780">
    <property type="entry name" value="SOLEUCYL-TRNA SYNTHETASE"/>
    <property type="match status" value="1"/>
</dbReference>
<keyword evidence="5 14" id="KW-0436">Ligase</keyword>
<dbReference type="STRING" id="1806994.A0A507CBF8"/>
<dbReference type="GO" id="GO:0000049">
    <property type="term" value="F:tRNA binding"/>
    <property type="evidence" value="ECO:0007669"/>
    <property type="project" value="InterPro"/>
</dbReference>
<dbReference type="Pfam" id="PF08264">
    <property type="entry name" value="Anticodon_1"/>
    <property type="match status" value="1"/>
</dbReference>
<keyword evidence="6 14" id="KW-0547">Nucleotide-binding</keyword>
<proteinExistence type="inferred from homology"/>
<dbReference type="GO" id="GO:0004822">
    <property type="term" value="F:isoleucine-tRNA ligase activity"/>
    <property type="evidence" value="ECO:0007669"/>
    <property type="project" value="UniProtKB-EC"/>
</dbReference>
<evidence type="ECO:0000256" key="9">
    <source>
        <dbReference type="ARBA" id="ARBA00023146"/>
    </source>
</evidence>
<dbReference type="AlphaFoldDB" id="A0A507CBF8"/>
<dbReference type="InterPro" id="IPR009008">
    <property type="entry name" value="Val/Leu/Ile-tRNA-synth_edit"/>
</dbReference>
<evidence type="ECO:0000256" key="10">
    <source>
        <dbReference type="ARBA" id="ARBA00032665"/>
    </source>
</evidence>
<dbReference type="RefSeq" id="XP_031025523.1">
    <property type="nucleotide sequence ID" value="XM_031168455.1"/>
</dbReference>
<dbReference type="SUPFAM" id="SSF47323">
    <property type="entry name" value="Anticodon-binding domain of a subclass of class I aminoacyl-tRNA synthetases"/>
    <property type="match status" value="1"/>
</dbReference>
<dbReference type="InterPro" id="IPR009080">
    <property type="entry name" value="tRNAsynth_Ia_anticodon-bd"/>
</dbReference>
<evidence type="ECO:0000313" key="17">
    <source>
        <dbReference type="EMBL" id="TPX34885.1"/>
    </source>
</evidence>
<comment type="caution">
    <text evidence="17">The sequence shown here is derived from an EMBL/GenBank/DDBJ whole genome shotgun (WGS) entry which is preliminary data.</text>
</comment>
<evidence type="ECO:0000256" key="4">
    <source>
        <dbReference type="ARBA" id="ARBA00022490"/>
    </source>
</evidence>
<dbReference type="Pfam" id="PF19302">
    <property type="entry name" value="DUF5915"/>
    <property type="match status" value="1"/>
</dbReference>
<keyword evidence="18" id="KW-1185">Reference proteome</keyword>
<name>A0A507CBF8_9FUNG</name>
<dbReference type="Proteomes" id="UP000319731">
    <property type="component" value="Unassembled WGS sequence"/>
</dbReference>
<evidence type="ECO:0000313" key="18">
    <source>
        <dbReference type="Proteomes" id="UP000319731"/>
    </source>
</evidence>
<dbReference type="InterPro" id="IPR013155">
    <property type="entry name" value="M/V/L/I-tRNA-synth_anticd-bd"/>
</dbReference>
<dbReference type="PRINTS" id="PR00984">
    <property type="entry name" value="TRNASYNTHILE"/>
</dbReference>
<evidence type="ECO:0000256" key="5">
    <source>
        <dbReference type="ARBA" id="ARBA00022598"/>
    </source>
</evidence>
<evidence type="ECO:0000256" key="13">
    <source>
        <dbReference type="ARBA" id="ARBA00072822"/>
    </source>
</evidence>
<dbReference type="InterPro" id="IPR014729">
    <property type="entry name" value="Rossmann-like_a/b/a_fold"/>
</dbReference>
<dbReference type="CDD" id="cd00818">
    <property type="entry name" value="IleRS_core"/>
    <property type="match status" value="1"/>
</dbReference>
<dbReference type="InterPro" id="IPR023586">
    <property type="entry name" value="Ile-tRNA-ligase_type2"/>
</dbReference>
<evidence type="ECO:0000256" key="8">
    <source>
        <dbReference type="ARBA" id="ARBA00022917"/>
    </source>
</evidence>
<keyword evidence="4" id="KW-0963">Cytoplasm</keyword>
<dbReference type="GO" id="GO:0002161">
    <property type="term" value="F:aminoacyl-tRNA deacylase activity"/>
    <property type="evidence" value="ECO:0007669"/>
    <property type="project" value="InterPro"/>
</dbReference>
<evidence type="ECO:0000256" key="6">
    <source>
        <dbReference type="ARBA" id="ARBA00022741"/>
    </source>
</evidence>
<dbReference type="CDD" id="cd07961">
    <property type="entry name" value="Anticodon_Ia_Ile_ABEc"/>
    <property type="match status" value="1"/>
</dbReference>
<dbReference type="FunFam" id="3.40.50.620:FF:000023">
    <property type="entry name" value="Isoleucyl-tRNA synthetase,cytoplasmic"/>
    <property type="match status" value="1"/>
</dbReference>
<evidence type="ECO:0000256" key="11">
    <source>
        <dbReference type="ARBA" id="ARBA00048359"/>
    </source>
</evidence>
<dbReference type="FunFam" id="1.10.730.10:FF:000004">
    <property type="entry name" value="Isoleucyl-tRNA synthetase, cytoplasmic"/>
    <property type="match status" value="1"/>
</dbReference>
<keyword evidence="9 14" id="KW-0030">Aminoacyl-tRNA synthetase</keyword>
<evidence type="ECO:0000256" key="7">
    <source>
        <dbReference type="ARBA" id="ARBA00022840"/>
    </source>
</evidence>
<sequence>MPDPWTNNWPAGASLASSSKASKSNGVPLGQFDLTASINFADEEEKVLKFWKEIDAFQTSLALSKGRPRYTFYDGPPFATGLPHYGHLLAGTIKDVVTRYAHQTGHFVERRFGWDCHGLPVEFEIDKKLDIKSAQDVMDMGIDKYNAECRAIVMRYSKEWETTVTRIGRWIDFENDYKTLDTSFMESVWWVFKQLHDKGQVYRGFRVMPYSTGVTTPLSNFEAGQNYKDVVDPAVVISFPLKTDPTVSFLAWTTTPWTLPSNLALCSHPEFIYVKIKDNKTGALYILMEKRLEILYKNDTMYTILEKFKGSHMKGWAYEPLFPYFAHYAKAGAFVMLNDTYVTEEGGTGIVHQAPGFGEDDYRVCVANKIITPGEGELPCPVDASGLFTAEVTDYVGIHVKAADKQIQKDIKAKGRLIQQTSFTHSYPFCWRSDTPLIYKAVSSWFVRVSNINAKLLEANEATYWQPSFVKEKRFANWLENARDWNISRNRYWGTPIPLWVSDDLEEVVAIGSVEELMKLSGCANITDIHRESIDHITIPSKKGKGVLKRVPEVFDCWFESGSMPFAQQHYPFENADIFPDIFPADFISEGIDQTRGWFYTLLVLSTHLMGKAPWKNLVVSGLVLAEDGKKMSKRLKNYPDPNEIINEYGADAVRLYLVNSPAVAADTLRFKEKGVRDLVAQVFIPWHNVLRFYFTQISVLKKDFNHTYQYDPAHDIKSTNVMDRWILASTQSLIEFTRQEMAAYRLYTVTPRLIKMVDELTNWYVRFNRRRLKGESGLEESVFALDTLSEVLFSMCKLMAPFTPFVTENMYQNLRNVMVTSKTEDDRSIHFLMIPDVKKQYFNEDIERAVSRMQTVIEAGRVVRDRKTLPTKTPLRELILINSDPQFLSDVKALESYVVEELNIRKFTTTSKESDYGISYRLEPDLKVLGKRLGSKLKAVKAGLTGLNDDAVKLFLKTKKVEIDGVVLTEGDVLVVRSFGGASAGASSNNSQYETHSEKDVLVVVDVALDKALIQEGLARELVMRIQQLRKKGGLIVTDEVDYHYQIIKDPNSELAGVLTDANEFLMKQLKQPLQQGLVSEGVIAQEEQEVGGSIITLALVKRSFQNRRALSSAWKEEVQVLGVKEE</sequence>
<keyword evidence="8 14" id="KW-0648">Protein biosynthesis</keyword>
<dbReference type="NCBIfam" id="TIGR00392">
    <property type="entry name" value="ileS"/>
    <property type="match status" value="1"/>
</dbReference>
<dbReference type="FunFam" id="3.40.50.620:FF:000050">
    <property type="entry name" value="Isoleucyl-tRNA synthetase,cytoplasmic"/>
    <property type="match status" value="1"/>
</dbReference>
<dbReference type="SUPFAM" id="SSF50677">
    <property type="entry name" value="ValRS/IleRS/LeuRS editing domain"/>
    <property type="match status" value="1"/>
</dbReference>
<feature type="domain" description="Methionyl/Valyl/Leucyl/Isoleucyl-tRNA synthetase anticodon-binding" evidence="16">
    <location>
        <begin position="724"/>
        <end position="878"/>
    </location>
</feature>